<dbReference type="Proteomes" id="UP000026961">
    <property type="component" value="Chromosome 9"/>
</dbReference>
<feature type="compositionally biased region" description="Polar residues" evidence="1">
    <location>
        <begin position="269"/>
        <end position="279"/>
    </location>
</feature>
<evidence type="ECO:0008006" key="4">
    <source>
        <dbReference type="Google" id="ProtNLM"/>
    </source>
</evidence>
<reference evidence="2" key="2">
    <citation type="submission" date="2018-05" db="EMBL/GenBank/DDBJ databases">
        <title>OgluRS3 (Oryza glumaepatula Reference Sequence Version 3).</title>
        <authorList>
            <person name="Zhang J."/>
            <person name="Kudrna D."/>
            <person name="Lee S."/>
            <person name="Talag J."/>
            <person name="Welchert J."/>
            <person name="Wing R.A."/>
        </authorList>
    </citation>
    <scope>NUCLEOTIDE SEQUENCE [LARGE SCALE GENOMIC DNA]</scope>
</reference>
<keyword evidence="3" id="KW-1185">Reference proteome</keyword>
<name>A0A0E0B013_9ORYZ</name>
<evidence type="ECO:0000256" key="1">
    <source>
        <dbReference type="SAM" id="MobiDB-lite"/>
    </source>
</evidence>
<reference evidence="2" key="1">
    <citation type="submission" date="2015-04" db="UniProtKB">
        <authorList>
            <consortium name="EnsemblPlants"/>
        </authorList>
    </citation>
    <scope>IDENTIFICATION</scope>
</reference>
<dbReference type="STRING" id="40148.A0A0E0B013"/>
<dbReference type="AlphaFoldDB" id="A0A0E0B013"/>
<dbReference type="EnsemblPlants" id="OGLUM09G02460.1">
    <property type="protein sequence ID" value="OGLUM09G02460.1"/>
    <property type="gene ID" value="OGLUM09G02460"/>
</dbReference>
<accession>A0A0E0B013</accession>
<evidence type="ECO:0000313" key="3">
    <source>
        <dbReference type="Proteomes" id="UP000026961"/>
    </source>
</evidence>
<evidence type="ECO:0000313" key="2">
    <source>
        <dbReference type="EnsemblPlants" id="OGLUM09G02460.1"/>
    </source>
</evidence>
<feature type="region of interest" description="Disordered" evidence="1">
    <location>
        <begin position="266"/>
        <end position="306"/>
    </location>
</feature>
<sequence length="645" mass="73863">MASSISGAEHLDCEAQHDSFVDRRSEDDTVYVNCEARRSIRYATFLRLINSRSLVDLVLNLAGDLLVLNTLTFSLDGSPQEVLNNYKRLINEIRLWSYWNGLRVDVSPLYGKKKFVYTTAERGSLYLAVKERTNSAVFVIEGRGLWLKGFWTKNGLYEMLPNAHEDSFIDHPSSLDKAAPGMSTLMKKWSKLSKRTMKHIDLSLEGDPPVFEPLEELSHLDSIEKVLETVRILHLSYSKGVFKHRPIKHPVTWDPVDEGEGDADIVQIPNYSSNNYNESLDQKRRDKKKNRGKEKFKDNTTVSHVRGGQPGGAPVCKDLELLHCWKTCQEVANSSAKECTKPFCSMRQVYSQPNNIQKRNISSMGTSGRGHLLKFAQSIEAPRTTENTKNPVIFPENRLINCDMGMPMDLCNMARGHITNISKYRHMRLKNEVKAKITSLQIDEQFVHHNWASRDLYLVTPTSLKAHSECISMLDRVLRWTNIQFLRYSMAQNKFRKTLQKSQQHLLPPITQSLLRSPDSMIDNFQNCRASRLSPQQQHLGQLLPQRRIVEYEILASKRKGCDFISRTLCRPSESIGMFDRIPSWTDIQFLKYSKSGRVQAAQSSQKQYLGPLLSQRKIVEGQIQASCKRKGLAFIARAVRSVRR</sequence>
<proteinExistence type="predicted"/>
<dbReference type="Gramene" id="OGLUM09G02460.1">
    <property type="protein sequence ID" value="OGLUM09G02460.1"/>
    <property type="gene ID" value="OGLUM09G02460"/>
</dbReference>
<organism evidence="2">
    <name type="scientific">Oryza glumipatula</name>
    <dbReference type="NCBI Taxonomy" id="40148"/>
    <lineage>
        <taxon>Eukaryota</taxon>
        <taxon>Viridiplantae</taxon>
        <taxon>Streptophyta</taxon>
        <taxon>Embryophyta</taxon>
        <taxon>Tracheophyta</taxon>
        <taxon>Spermatophyta</taxon>
        <taxon>Magnoliopsida</taxon>
        <taxon>Liliopsida</taxon>
        <taxon>Poales</taxon>
        <taxon>Poaceae</taxon>
        <taxon>BOP clade</taxon>
        <taxon>Oryzoideae</taxon>
        <taxon>Oryzeae</taxon>
        <taxon>Oryzinae</taxon>
        <taxon>Oryza</taxon>
    </lineage>
</organism>
<dbReference type="HOGENOM" id="CLU_452279_0_0_1"/>
<protein>
    <recommendedName>
        <fullName evidence="4">rRNA N-glycosidase</fullName>
    </recommendedName>
</protein>